<sequence length="197" mass="22012">MKKFHLLLSLCLILSACDGNTDTPTNAEKPNVSNDVIIEETPNVDDNQQGEVVSDTGPLYFESDEVVDKFFTDYNAIAEVVIPVEEIEKGNIRTKALVYIDDLSLEIINANDLLSVSMSSSIENEDTKLYAIFRDTIKAMNANTADEDIQSAWNAIHESGYLVEDYDFNSISITYVPSKELSWGTSDLRVDLEFPLK</sequence>
<name>A0ABS6FC03_9FIRM</name>
<dbReference type="Proteomes" id="UP000787672">
    <property type="component" value="Unassembled WGS sequence"/>
</dbReference>
<gene>
    <name evidence="2" type="ORF">KQI82_09280</name>
</gene>
<evidence type="ECO:0000256" key="1">
    <source>
        <dbReference type="SAM" id="SignalP"/>
    </source>
</evidence>
<dbReference type="RefSeq" id="WP_216632495.1">
    <property type="nucleotide sequence ID" value="NZ_JAHLQN010000001.1"/>
</dbReference>
<keyword evidence="1" id="KW-0732">Signal</keyword>
<protein>
    <recommendedName>
        <fullName evidence="4">DUF5105 domain-containing protein</fullName>
    </recommendedName>
</protein>
<keyword evidence="3" id="KW-1185">Reference proteome</keyword>
<organism evidence="2 3">
    <name type="scientific">Dysosmobacter acutus</name>
    <dbReference type="NCBI Taxonomy" id="2841504"/>
    <lineage>
        <taxon>Bacteria</taxon>
        <taxon>Bacillati</taxon>
        <taxon>Bacillota</taxon>
        <taxon>Clostridia</taxon>
        <taxon>Eubacteriales</taxon>
        <taxon>Oscillospiraceae</taxon>
        <taxon>Dysosmobacter</taxon>
    </lineage>
</organism>
<feature type="chain" id="PRO_5047487947" description="DUF5105 domain-containing protein" evidence="1">
    <location>
        <begin position="22"/>
        <end position="197"/>
    </location>
</feature>
<feature type="signal peptide" evidence="1">
    <location>
        <begin position="1"/>
        <end position="21"/>
    </location>
</feature>
<evidence type="ECO:0008006" key="4">
    <source>
        <dbReference type="Google" id="ProtNLM"/>
    </source>
</evidence>
<comment type="caution">
    <text evidence="2">The sequence shown here is derived from an EMBL/GenBank/DDBJ whole genome shotgun (WGS) entry which is preliminary data.</text>
</comment>
<evidence type="ECO:0000313" key="3">
    <source>
        <dbReference type="Proteomes" id="UP000787672"/>
    </source>
</evidence>
<evidence type="ECO:0000313" key="2">
    <source>
        <dbReference type="EMBL" id="MBU5627097.1"/>
    </source>
</evidence>
<accession>A0ABS6FC03</accession>
<reference evidence="2 3" key="1">
    <citation type="submission" date="2021-06" db="EMBL/GenBank/DDBJ databases">
        <authorList>
            <person name="Sun Q."/>
            <person name="Li D."/>
        </authorList>
    </citation>
    <scope>NUCLEOTIDE SEQUENCE [LARGE SCALE GENOMIC DNA]</scope>
    <source>
        <strain evidence="2 3">MSJ-2</strain>
    </source>
</reference>
<dbReference type="PROSITE" id="PS51257">
    <property type="entry name" value="PROKAR_LIPOPROTEIN"/>
    <property type="match status" value="1"/>
</dbReference>
<dbReference type="EMBL" id="JAHLQN010000001">
    <property type="protein sequence ID" value="MBU5627097.1"/>
    <property type="molecule type" value="Genomic_DNA"/>
</dbReference>
<proteinExistence type="predicted"/>